<protein>
    <submittedName>
        <fullName evidence="2">Uncharacterized protein</fullName>
    </submittedName>
</protein>
<proteinExistence type="predicted"/>
<feature type="compositionally biased region" description="Basic and acidic residues" evidence="1">
    <location>
        <begin position="129"/>
        <end position="142"/>
    </location>
</feature>
<feature type="compositionally biased region" description="Basic and acidic residues" evidence="1">
    <location>
        <begin position="78"/>
        <end position="92"/>
    </location>
</feature>
<feature type="non-terminal residue" evidence="2">
    <location>
        <position position="301"/>
    </location>
</feature>
<feature type="non-terminal residue" evidence="2">
    <location>
        <position position="1"/>
    </location>
</feature>
<feature type="compositionally biased region" description="Basic and acidic residues" evidence="1">
    <location>
        <begin position="11"/>
        <end position="26"/>
    </location>
</feature>
<feature type="compositionally biased region" description="Basic residues" evidence="1">
    <location>
        <begin position="93"/>
        <end position="105"/>
    </location>
</feature>
<evidence type="ECO:0000313" key="2">
    <source>
        <dbReference type="EMBL" id="CAA9535368.1"/>
    </source>
</evidence>
<name>A0A6J4U059_9ACTN</name>
<dbReference type="EMBL" id="CADCVT010000458">
    <property type="protein sequence ID" value="CAA9535368.1"/>
    <property type="molecule type" value="Genomic_DNA"/>
</dbReference>
<sequence length="301" mass="31888">ERPRRSQARAGAHDARPRSLRRRDPALPRGRRAGTRGSDRALRPRAGAARCRPAGGGAGRGRGRRRAGPGVRLAAPAARDRPARPRPQEARARGRGGGRSARSRRPVLVGDGRGLPERGRRSGRSTGGRADRARPRPRERTAPHAARRHPPGDRAGAGRRAALPRGARARPAEPGLDAQPRARPARDGPRGRGDEAVRGGGPDRPVARPRPPARGADREHADRRPGGRDARVPPRLHARRRDPRGLVARGRGRGPARRRARRAPGVAHARAAASAVGLAAPRARPPDVAGAASGSPPRGVI</sequence>
<gene>
    <name evidence="2" type="ORF">AVDCRST_MAG85-4056</name>
</gene>
<feature type="compositionally biased region" description="Low complexity" evidence="1">
    <location>
        <begin position="172"/>
        <end position="182"/>
    </location>
</feature>
<accession>A0A6J4U059</accession>
<feature type="region of interest" description="Disordered" evidence="1">
    <location>
        <begin position="1"/>
        <end position="301"/>
    </location>
</feature>
<evidence type="ECO:0000256" key="1">
    <source>
        <dbReference type="SAM" id="MobiDB-lite"/>
    </source>
</evidence>
<reference evidence="2" key="1">
    <citation type="submission" date="2020-02" db="EMBL/GenBank/DDBJ databases">
        <authorList>
            <person name="Meier V. D."/>
        </authorList>
    </citation>
    <scope>NUCLEOTIDE SEQUENCE</scope>
    <source>
        <strain evidence="2">AVDCRST_MAG85</strain>
    </source>
</reference>
<feature type="compositionally biased region" description="Low complexity" evidence="1">
    <location>
        <begin position="44"/>
        <end position="53"/>
    </location>
</feature>
<feature type="compositionally biased region" description="Basic residues" evidence="1">
    <location>
        <begin position="250"/>
        <end position="262"/>
    </location>
</feature>
<dbReference type="AlphaFoldDB" id="A0A6J4U059"/>
<feature type="compositionally biased region" description="Basic and acidic residues" evidence="1">
    <location>
        <begin position="215"/>
        <end position="232"/>
    </location>
</feature>
<organism evidence="2">
    <name type="scientific">uncultured Solirubrobacteraceae bacterium</name>
    <dbReference type="NCBI Taxonomy" id="1162706"/>
    <lineage>
        <taxon>Bacteria</taxon>
        <taxon>Bacillati</taxon>
        <taxon>Actinomycetota</taxon>
        <taxon>Thermoleophilia</taxon>
        <taxon>Solirubrobacterales</taxon>
        <taxon>Solirubrobacteraceae</taxon>
        <taxon>environmental samples</taxon>
    </lineage>
</organism>
<feature type="compositionally biased region" description="Low complexity" evidence="1">
    <location>
        <begin position="68"/>
        <end position="77"/>
    </location>
</feature>
<feature type="compositionally biased region" description="Basic and acidic residues" evidence="1">
    <location>
        <begin position="184"/>
        <end position="197"/>
    </location>
</feature>
<feature type="compositionally biased region" description="Low complexity" evidence="1">
    <location>
        <begin position="263"/>
        <end position="282"/>
    </location>
</feature>